<evidence type="ECO:0000256" key="1">
    <source>
        <dbReference type="SAM" id="MobiDB-lite"/>
    </source>
</evidence>
<comment type="caution">
    <text evidence="2">The sequence shown here is derived from an EMBL/GenBank/DDBJ whole genome shotgun (WGS) entry which is preliminary data.</text>
</comment>
<keyword evidence="2" id="KW-0456">Lyase</keyword>
<gene>
    <name evidence="2" type="ORF">NBRC111894_4361</name>
</gene>
<organism evidence="2 3">
    <name type="scientific">Sporolactobacillus inulinus</name>
    <dbReference type="NCBI Taxonomy" id="2078"/>
    <lineage>
        <taxon>Bacteria</taxon>
        <taxon>Bacillati</taxon>
        <taxon>Bacillota</taxon>
        <taxon>Bacilli</taxon>
        <taxon>Bacillales</taxon>
        <taxon>Sporolactobacillaceae</taxon>
        <taxon>Sporolactobacillus</taxon>
    </lineage>
</organism>
<dbReference type="Proteomes" id="UP000319716">
    <property type="component" value="Unassembled WGS sequence"/>
</dbReference>
<feature type="region of interest" description="Disordered" evidence="1">
    <location>
        <begin position="1"/>
        <end position="21"/>
    </location>
</feature>
<name>A0A4Y1ZI42_9BACL</name>
<sequence length="37" mass="3829">MRGQHAGLIVSGGNADPEELPQIQHMAAESVSKVGTL</sequence>
<dbReference type="EMBL" id="BEXB01000063">
    <property type="protein sequence ID" value="GAY78807.1"/>
    <property type="molecule type" value="Genomic_DNA"/>
</dbReference>
<reference evidence="2 3" key="1">
    <citation type="submission" date="2017-11" db="EMBL/GenBank/DDBJ databases">
        <title>Draft Genome Sequence of Sporolactobacillus inulinus NBRC 111894 Isolated from Koso, a Japanese Sugar-Vegetable Fermented Beverage.</title>
        <authorList>
            <person name="Chiou T.Y."/>
            <person name="Oshima K."/>
            <person name="Suda W."/>
            <person name="Hattori M."/>
            <person name="Takahashi T."/>
        </authorList>
    </citation>
    <scope>NUCLEOTIDE SEQUENCE [LARGE SCALE GENOMIC DNA]</scope>
    <source>
        <strain evidence="2 3">NBRC111894</strain>
    </source>
</reference>
<evidence type="ECO:0000313" key="3">
    <source>
        <dbReference type="Proteomes" id="UP000319716"/>
    </source>
</evidence>
<accession>A0A4Y1ZI42</accession>
<proteinExistence type="predicted"/>
<protein>
    <submittedName>
        <fullName evidence="2">Threonine dehydratase</fullName>
        <ecNumber evidence="2">4.3.1.19</ecNumber>
    </submittedName>
</protein>
<dbReference type="GO" id="GO:0004794">
    <property type="term" value="F:threonine deaminase activity"/>
    <property type="evidence" value="ECO:0007669"/>
    <property type="project" value="UniProtKB-EC"/>
</dbReference>
<dbReference type="AlphaFoldDB" id="A0A4Y1ZI42"/>
<dbReference type="EC" id="4.3.1.19" evidence="2"/>
<evidence type="ECO:0000313" key="2">
    <source>
        <dbReference type="EMBL" id="GAY78807.1"/>
    </source>
</evidence>